<proteinExistence type="predicted"/>
<sequence length="94" mass="10751">MEKQKTKKRKTYTYPVSATWTENDVEKSYVTQLYQIGVYVIFNNNPAMQGNMPPSGMVKLAKALNKSEVSGEITSLIWGRKINVSDNNGFWEEQ</sequence>
<comment type="caution">
    <text evidence="1">The sequence shown here is derived from an EMBL/GenBank/DDBJ whole genome shotgun (WGS) entry which is preliminary data.</text>
</comment>
<dbReference type="EMBL" id="SNRX01000005">
    <property type="protein sequence ID" value="KAA6302822.1"/>
    <property type="molecule type" value="Genomic_DNA"/>
</dbReference>
<reference evidence="1 2" key="1">
    <citation type="submission" date="2019-03" db="EMBL/GenBank/DDBJ databases">
        <title>Single cell metagenomics reveals metabolic interactions within the superorganism composed of flagellate Streblomastix strix and complex community of Bacteroidetes bacteria on its surface.</title>
        <authorList>
            <person name="Treitli S.C."/>
            <person name="Kolisko M."/>
            <person name="Husnik F."/>
            <person name="Keeling P."/>
            <person name="Hampl V."/>
        </authorList>
    </citation>
    <scope>NUCLEOTIDE SEQUENCE [LARGE SCALE GENOMIC DNA]</scope>
    <source>
        <strain evidence="1">St1</strain>
    </source>
</reference>
<protein>
    <submittedName>
        <fullName evidence="1">Uncharacterized protein</fullName>
    </submittedName>
</protein>
<organism evidence="1 2">
    <name type="scientific">Candidatus Ordinivivax streblomastigis</name>
    <dbReference type="NCBI Taxonomy" id="2540710"/>
    <lineage>
        <taxon>Bacteria</taxon>
        <taxon>Pseudomonadati</taxon>
        <taxon>Bacteroidota</taxon>
        <taxon>Bacteroidia</taxon>
        <taxon>Bacteroidales</taxon>
        <taxon>Candidatus Ordinivivax</taxon>
    </lineage>
</organism>
<name>A0A5M8P3A2_9BACT</name>
<evidence type="ECO:0000313" key="1">
    <source>
        <dbReference type="EMBL" id="KAA6302822.1"/>
    </source>
</evidence>
<accession>A0A5M8P3A2</accession>
<dbReference type="Proteomes" id="UP000324575">
    <property type="component" value="Unassembled WGS sequence"/>
</dbReference>
<dbReference type="AlphaFoldDB" id="A0A5M8P3A2"/>
<gene>
    <name evidence="1" type="ORF">EZS26_000992</name>
</gene>
<evidence type="ECO:0000313" key="2">
    <source>
        <dbReference type="Proteomes" id="UP000324575"/>
    </source>
</evidence>